<dbReference type="GO" id="GO:0008757">
    <property type="term" value="F:S-adenosylmethionine-dependent methyltransferase activity"/>
    <property type="evidence" value="ECO:0007669"/>
    <property type="project" value="InterPro"/>
</dbReference>
<dbReference type="GO" id="GO:0032259">
    <property type="term" value="P:methylation"/>
    <property type="evidence" value="ECO:0007669"/>
    <property type="project" value="UniProtKB-KW"/>
</dbReference>
<reference evidence="3" key="1">
    <citation type="submission" date="2016-10" db="EMBL/GenBank/DDBJ databases">
        <authorList>
            <person name="Varghese N."/>
            <person name="Submissions S."/>
        </authorList>
    </citation>
    <scope>NUCLEOTIDE SEQUENCE [LARGE SCALE GENOMIC DNA]</scope>
    <source>
        <strain evidence="3">DSM 17038</strain>
    </source>
</reference>
<sequence length="284" mass="33643">MINDAEWAMTFLRKKVLESSEFWGTLPKERIDYVTKYLYDESYQRAAQINFNLFGMTQTCGPILDMAAGCGQFVFWSLKKGYDCYGIEPEQWKLDFIKEKIIRERYPKEWYARFIRGYGESLPFLDNHFQYINSDQTLEHVQNPDLVIKEMIRITKPGGGIHIRCPDYRGTFEAHYRLPWLPLFPHKIAKLFLRMLGRPSNGLDTLQYVTKNSIYKAIRKVERQYPGLGLTVMDVDQLQFNQKLRRKRLPGLSIFYLIYKCFRYSSCLFRSVTGVNIFIRVVKK</sequence>
<dbReference type="Gene3D" id="3.40.50.150">
    <property type="entry name" value="Vaccinia Virus protein VP39"/>
    <property type="match status" value="1"/>
</dbReference>
<dbReference type="AlphaFoldDB" id="A0A1I2RAI4"/>
<name>A0A1I2RAI4_9FIRM</name>
<dbReference type="Pfam" id="PF08241">
    <property type="entry name" value="Methyltransf_11"/>
    <property type="match status" value="1"/>
</dbReference>
<dbReference type="SUPFAM" id="SSF53335">
    <property type="entry name" value="S-adenosyl-L-methionine-dependent methyltransferases"/>
    <property type="match status" value="1"/>
</dbReference>
<keyword evidence="2" id="KW-0808">Transferase</keyword>
<evidence type="ECO:0000313" key="3">
    <source>
        <dbReference type="Proteomes" id="UP000199337"/>
    </source>
</evidence>
<feature type="domain" description="Methyltransferase type 11" evidence="1">
    <location>
        <begin position="64"/>
        <end position="161"/>
    </location>
</feature>
<proteinExistence type="predicted"/>
<dbReference type="InterPro" id="IPR013216">
    <property type="entry name" value="Methyltransf_11"/>
</dbReference>
<evidence type="ECO:0000313" key="2">
    <source>
        <dbReference type="EMBL" id="SFG36489.1"/>
    </source>
</evidence>
<gene>
    <name evidence="2" type="ORF">SAMN05660649_01431</name>
</gene>
<keyword evidence="3" id="KW-1185">Reference proteome</keyword>
<dbReference type="Proteomes" id="UP000199337">
    <property type="component" value="Unassembled WGS sequence"/>
</dbReference>
<organism evidence="2 3">
    <name type="scientific">Desulfotruncus arcticus DSM 17038</name>
    <dbReference type="NCBI Taxonomy" id="1121424"/>
    <lineage>
        <taxon>Bacteria</taxon>
        <taxon>Bacillati</taxon>
        <taxon>Bacillota</taxon>
        <taxon>Clostridia</taxon>
        <taxon>Eubacteriales</taxon>
        <taxon>Desulfallaceae</taxon>
        <taxon>Desulfotruncus</taxon>
    </lineage>
</organism>
<dbReference type="OrthoDB" id="7365827at2"/>
<dbReference type="EMBL" id="FOOX01000004">
    <property type="protein sequence ID" value="SFG36489.1"/>
    <property type="molecule type" value="Genomic_DNA"/>
</dbReference>
<dbReference type="InterPro" id="IPR029063">
    <property type="entry name" value="SAM-dependent_MTases_sf"/>
</dbReference>
<dbReference type="RefSeq" id="WP_092470110.1">
    <property type="nucleotide sequence ID" value="NZ_FOOX01000004.1"/>
</dbReference>
<dbReference type="STRING" id="341036.SAMN05660649_01431"/>
<keyword evidence="2" id="KW-0489">Methyltransferase</keyword>
<accession>A0A1I2RAI4</accession>
<evidence type="ECO:0000259" key="1">
    <source>
        <dbReference type="Pfam" id="PF08241"/>
    </source>
</evidence>
<protein>
    <submittedName>
        <fullName evidence="2">Methyltransferase domain-containing protein</fullName>
    </submittedName>
</protein>